<accession>A0A0M3JBE4</accession>
<organism evidence="1">
    <name type="scientific">Anisakis simplex</name>
    <name type="common">Herring worm</name>
    <dbReference type="NCBI Taxonomy" id="6269"/>
    <lineage>
        <taxon>Eukaryota</taxon>
        <taxon>Metazoa</taxon>
        <taxon>Ecdysozoa</taxon>
        <taxon>Nematoda</taxon>
        <taxon>Chromadorea</taxon>
        <taxon>Rhabditida</taxon>
        <taxon>Spirurina</taxon>
        <taxon>Ascaridomorpha</taxon>
        <taxon>Ascaridoidea</taxon>
        <taxon>Anisakidae</taxon>
        <taxon>Anisakis</taxon>
        <taxon>Anisakis simplex complex</taxon>
    </lineage>
</organism>
<dbReference type="InterPro" id="IPR027417">
    <property type="entry name" value="P-loop_NTPase"/>
</dbReference>
<reference evidence="1" key="1">
    <citation type="submission" date="2017-02" db="UniProtKB">
        <authorList>
            <consortium name="WormBaseParasite"/>
        </authorList>
    </citation>
    <scope>IDENTIFICATION</scope>
</reference>
<sequence length="154" mass="17617">LTHQLDTTNTLPISPQVEDLTTHPESAHLAQQQHETLPVEALPSSISTSVPIQNLPVDESSIKFFADPQRITVALSRASHGLFIIADFPMLLKYATWQAYLRHATQETPIVSSRYINALFERTHRDHRNMLVDERGHSFLPPDTMGINRKWHRY</sequence>
<dbReference type="AlphaFoldDB" id="A0A0M3JBE4"/>
<protein>
    <submittedName>
        <fullName evidence="1">TraI_2_C domain-containing protein</fullName>
    </submittedName>
</protein>
<dbReference type="Gene3D" id="3.40.50.300">
    <property type="entry name" value="P-loop containing nucleotide triphosphate hydrolases"/>
    <property type="match status" value="1"/>
</dbReference>
<dbReference type="WBParaSite" id="ASIM_0000491801-mRNA-1">
    <property type="protein sequence ID" value="ASIM_0000491801-mRNA-1"/>
    <property type="gene ID" value="ASIM_0000491801"/>
</dbReference>
<proteinExistence type="predicted"/>
<evidence type="ECO:0000313" key="1">
    <source>
        <dbReference type="WBParaSite" id="ASIM_0000491801-mRNA-1"/>
    </source>
</evidence>
<name>A0A0M3JBE4_ANISI</name>